<dbReference type="SMART" id="SM00251">
    <property type="entry name" value="SAM_PNT"/>
    <property type="match status" value="1"/>
</dbReference>
<proteinExistence type="predicted"/>
<dbReference type="InterPro" id="IPR003118">
    <property type="entry name" value="Pointed_dom"/>
</dbReference>
<dbReference type="AlphaFoldDB" id="A0A915CA65"/>
<dbReference type="Gene3D" id="1.10.150.50">
    <property type="entry name" value="Transcription Factor, Ets-1"/>
    <property type="match status" value="1"/>
</dbReference>
<dbReference type="GO" id="GO:0043565">
    <property type="term" value="F:sequence-specific DNA binding"/>
    <property type="evidence" value="ECO:0007669"/>
    <property type="project" value="InterPro"/>
</dbReference>
<evidence type="ECO:0000256" key="1">
    <source>
        <dbReference type="SAM" id="MobiDB-lite"/>
    </source>
</evidence>
<evidence type="ECO:0000259" key="2">
    <source>
        <dbReference type="PROSITE" id="PS51433"/>
    </source>
</evidence>
<dbReference type="WBParaSite" id="PgR108X_g023_t03">
    <property type="protein sequence ID" value="PgR108X_g023_t03"/>
    <property type="gene ID" value="PgR108X_g023"/>
</dbReference>
<accession>A0A915CA65</accession>
<feature type="region of interest" description="Disordered" evidence="1">
    <location>
        <begin position="1"/>
        <end position="24"/>
    </location>
</feature>
<organism evidence="3 4">
    <name type="scientific">Parascaris univalens</name>
    <name type="common">Nematode worm</name>
    <dbReference type="NCBI Taxonomy" id="6257"/>
    <lineage>
        <taxon>Eukaryota</taxon>
        <taxon>Metazoa</taxon>
        <taxon>Ecdysozoa</taxon>
        <taxon>Nematoda</taxon>
        <taxon>Chromadorea</taxon>
        <taxon>Rhabditida</taxon>
        <taxon>Spirurina</taxon>
        <taxon>Ascaridomorpha</taxon>
        <taxon>Ascaridoidea</taxon>
        <taxon>Ascarididae</taxon>
        <taxon>Parascaris</taxon>
    </lineage>
</organism>
<feature type="domain" description="PNT" evidence="2">
    <location>
        <begin position="161"/>
        <end position="243"/>
    </location>
</feature>
<dbReference type="SUPFAM" id="SSF47769">
    <property type="entry name" value="SAM/Pointed domain"/>
    <property type="match status" value="1"/>
</dbReference>
<dbReference type="PROSITE" id="PS51433">
    <property type="entry name" value="PNT"/>
    <property type="match status" value="1"/>
</dbReference>
<protein>
    <submittedName>
        <fullName evidence="4">ETS domain-containing protein</fullName>
    </submittedName>
</protein>
<name>A0A915CA65_PARUN</name>
<reference evidence="4" key="1">
    <citation type="submission" date="2022-11" db="UniProtKB">
        <authorList>
            <consortium name="WormBaseParasite"/>
        </authorList>
    </citation>
    <scope>IDENTIFICATION</scope>
</reference>
<sequence>MLTNGGTLEDYRWNSLSPSPLSENDEEEEYCRAIKIEHPFEVDDESFFRSSPSSDVTHQMQKRATPCTAIPIASCATAAASLSSAFCKRSNGFTKSGSLASENVFEDSSPISTPLSIVKAEQTQQSEDCSRPIESSLTNSSVTSCSDAAQMDIYRDLILRHLIQDISTTCSKLALPTDPYVWTAEHSGRWISDMCMQFQLPPPRELFLAGRVLLAMSQEEFMARAPEGGDTLHAQLQLWKTAFESYTQQNNGTTQNNQGVTQNSARLAADWPTPSSPMLNTAANADRLASAQDYLNTFNPSAADVAPSMSYYSANNNNYQALQQDGSILSTIHQQSFFATSHSQNAGILHSPSDSDMSSSASSTNDGNSTDGIGVEGRSMSAPHFPRHSG</sequence>
<keyword evidence="3" id="KW-1185">Reference proteome</keyword>
<evidence type="ECO:0000313" key="3">
    <source>
        <dbReference type="Proteomes" id="UP000887569"/>
    </source>
</evidence>
<dbReference type="Pfam" id="PF02198">
    <property type="entry name" value="SAM_PNT"/>
    <property type="match status" value="1"/>
</dbReference>
<evidence type="ECO:0000313" key="4">
    <source>
        <dbReference type="WBParaSite" id="PgR108X_g023_t03"/>
    </source>
</evidence>
<feature type="region of interest" description="Disordered" evidence="1">
    <location>
        <begin position="345"/>
        <end position="390"/>
    </location>
</feature>
<dbReference type="Proteomes" id="UP000887569">
    <property type="component" value="Unplaced"/>
</dbReference>
<dbReference type="InterPro" id="IPR013761">
    <property type="entry name" value="SAM/pointed_sf"/>
</dbReference>
<feature type="compositionally biased region" description="Low complexity" evidence="1">
    <location>
        <begin position="351"/>
        <end position="371"/>
    </location>
</feature>